<feature type="signal peptide" evidence="8">
    <location>
        <begin position="1"/>
        <end position="23"/>
    </location>
</feature>
<keyword evidence="3" id="KW-1003">Cell membrane</keyword>
<sequence length="260" mass="27450">MTRLRAASISVAAVLVLLGCWEAAPRTGVAPDQSLPPLSKVLGEVWNVLRDGDFRSQVGLSAGRWAAGLGLAVLIGVPLGIAMGRAQVLRRLVEPLLALLYPVPKVALVIPLLLVLGLRMPSERAGETARIVVIALGCLIPLTVSATHGAAEVEPCLLWSARAAGAGPVRRLLTIVLPAALPQVLSGLRIALAVSIFSLVGAELLVRGKGVGAYLFNAYDIGRYERVWAVTVLVALAGLGLDAVYAWTVRRAVRWWEGDV</sequence>
<comment type="caution">
    <text evidence="10">The sequence shown here is derived from an EMBL/GenBank/DDBJ whole genome shotgun (WGS) entry which is preliminary data.</text>
</comment>
<feature type="transmembrane region" description="Helical" evidence="7">
    <location>
        <begin position="187"/>
        <end position="206"/>
    </location>
</feature>
<reference evidence="10 11" key="1">
    <citation type="submission" date="2021-03" db="EMBL/GenBank/DDBJ databases">
        <title>Actinomadura violae sp. nov., isolated from lichen in Thailand.</title>
        <authorList>
            <person name="Kanchanasin P."/>
            <person name="Saeng-In P."/>
            <person name="Phongsopitanun W."/>
            <person name="Yuki M."/>
            <person name="Kudo T."/>
            <person name="Ohkuma M."/>
            <person name="Tanasupawat S."/>
        </authorList>
    </citation>
    <scope>NUCLEOTIDE SEQUENCE [LARGE SCALE GENOMIC DNA]</scope>
    <source>
        <strain evidence="10 11">LCR2-06</strain>
    </source>
</reference>
<dbReference type="InterPro" id="IPR035906">
    <property type="entry name" value="MetI-like_sf"/>
</dbReference>
<dbReference type="CDD" id="cd06261">
    <property type="entry name" value="TM_PBP2"/>
    <property type="match status" value="1"/>
</dbReference>
<evidence type="ECO:0000256" key="4">
    <source>
        <dbReference type="ARBA" id="ARBA00022692"/>
    </source>
</evidence>
<feature type="transmembrane region" description="Helical" evidence="7">
    <location>
        <begin position="227"/>
        <end position="247"/>
    </location>
</feature>
<dbReference type="PROSITE" id="PS50928">
    <property type="entry name" value="ABC_TM1"/>
    <property type="match status" value="1"/>
</dbReference>
<accession>A0ABS3S4R3</accession>
<dbReference type="EMBL" id="JAGEPF010000031">
    <property type="protein sequence ID" value="MBO2463987.1"/>
    <property type="molecule type" value="Genomic_DNA"/>
</dbReference>
<feature type="domain" description="ABC transmembrane type-1" evidence="9">
    <location>
        <begin position="58"/>
        <end position="245"/>
    </location>
</feature>
<keyword evidence="4 7" id="KW-0812">Transmembrane</keyword>
<keyword evidence="2 7" id="KW-0813">Transport</keyword>
<feature type="transmembrane region" description="Helical" evidence="7">
    <location>
        <begin position="130"/>
        <end position="151"/>
    </location>
</feature>
<feature type="transmembrane region" description="Helical" evidence="7">
    <location>
        <begin position="65"/>
        <end position="84"/>
    </location>
</feature>
<evidence type="ECO:0000256" key="6">
    <source>
        <dbReference type="ARBA" id="ARBA00023136"/>
    </source>
</evidence>
<dbReference type="PANTHER" id="PTHR30151:SF0">
    <property type="entry name" value="ABC TRANSPORTER PERMEASE PROTEIN MJ0413-RELATED"/>
    <property type="match status" value="1"/>
</dbReference>
<organism evidence="10 11">
    <name type="scientific">Actinomadura violacea</name>
    <dbReference type="NCBI Taxonomy" id="2819934"/>
    <lineage>
        <taxon>Bacteria</taxon>
        <taxon>Bacillati</taxon>
        <taxon>Actinomycetota</taxon>
        <taxon>Actinomycetes</taxon>
        <taxon>Streptosporangiales</taxon>
        <taxon>Thermomonosporaceae</taxon>
        <taxon>Actinomadura</taxon>
    </lineage>
</organism>
<evidence type="ECO:0000256" key="8">
    <source>
        <dbReference type="SAM" id="SignalP"/>
    </source>
</evidence>
<dbReference type="RefSeq" id="WP_208250113.1">
    <property type="nucleotide sequence ID" value="NZ_JAGEPF010000031.1"/>
</dbReference>
<evidence type="ECO:0000313" key="10">
    <source>
        <dbReference type="EMBL" id="MBO2463987.1"/>
    </source>
</evidence>
<evidence type="ECO:0000256" key="3">
    <source>
        <dbReference type="ARBA" id="ARBA00022475"/>
    </source>
</evidence>
<comment type="subcellular location">
    <subcellularLocation>
        <location evidence="1 7">Cell membrane</location>
        <topology evidence="1 7">Multi-pass membrane protein</topology>
    </subcellularLocation>
</comment>
<dbReference type="Proteomes" id="UP000680206">
    <property type="component" value="Unassembled WGS sequence"/>
</dbReference>
<gene>
    <name evidence="10" type="ORF">J4709_41105</name>
</gene>
<feature type="transmembrane region" description="Helical" evidence="7">
    <location>
        <begin position="96"/>
        <end position="118"/>
    </location>
</feature>
<evidence type="ECO:0000256" key="7">
    <source>
        <dbReference type="RuleBase" id="RU363032"/>
    </source>
</evidence>
<evidence type="ECO:0000256" key="5">
    <source>
        <dbReference type="ARBA" id="ARBA00022989"/>
    </source>
</evidence>
<comment type="similarity">
    <text evidence="7">Belongs to the binding-protein-dependent transport system permease family.</text>
</comment>
<dbReference type="Pfam" id="PF00528">
    <property type="entry name" value="BPD_transp_1"/>
    <property type="match status" value="1"/>
</dbReference>
<proteinExistence type="inferred from homology"/>
<dbReference type="PANTHER" id="PTHR30151">
    <property type="entry name" value="ALKANE SULFONATE ABC TRANSPORTER-RELATED, MEMBRANE SUBUNIT"/>
    <property type="match status" value="1"/>
</dbReference>
<dbReference type="PROSITE" id="PS51257">
    <property type="entry name" value="PROKAR_LIPOPROTEIN"/>
    <property type="match status" value="1"/>
</dbReference>
<evidence type="ECO:0000256" key="2">
    <source>
        <dbReference type="ARBA" id="ARBA00022448"/>
    </source>
</evidence>
<protein>
    <submittedName>
        <fullName evidence="10">ABC transporter permease</fullName>
    </submittedName>
</protein>
<keyword evidence="5 7" id="KW-1133">Transmembrane helix</keyword>
<dbReference type="Gene3D" id="1.10.3720.10">
    <property type="entry name" value="MetI-like"/>
    <property type="match status" value="1"/>
</dbReference>
<evidence type="ECO:0000313" key="11">
    <source>
        <dbReference type="Proteomes" id="UP000680206"/>
    </source>
</evidence>
<feature type="chain" id="PRO_5045761830" evidence="8">
    <location>
        <begin position="24"/>
        <end position="260"/>
    </location>
</feature>
<keyword evidence="8" id="KW-0732">Signal</keyword>
<evidence type="ECO:0000256" key="1">
    <source>
        <dbReference type="ARBA" id="ARBA00004651"/>
    </source>
</evidence>
<dbReference type="InterPro" id="IPR000515">
    <property type="entry name" value="MetI-like"/>
</dbReference>
<evidence type="ECO:0000259" key="9">
    <source>
        <dbReference type="PROSITE" id="PS50928"/>
    </source>
</evidence>
<dbReference type="SUPFAM" id="SSF161098">
    <property type="entry name" value="MetI-like"/>
    <property type="match status" value="1"/>
</dbReference>
<keyword evidence="6 7" id="KW-0472">Membrane</keyword>
<keyword evidence="11" id="KW-1185">Reference proteome</keyword>
<name>A0ABS3S4R3_9ACTN</name>